<comment type="caution">
    <text evidence="1">The sequence shown here is derived from an EMBL/GenBank/DDBJ whole genome shotgun (WGS) entry which is preliminary data.</text>
</comment>
<organism evidence="1 2">
    <name type="scientific">Neolewinella antarctica</name>
    <dbReference type="NCBI Taxonomy" id="442734"/>
    <lineage>
        <taxon>Bacteria</taxon>
        <taxon>Pseudomonadati</taxon>
        <taxon>Bacteroidota</taxon>
        <taxon>Saprospiria</taxon>
        <taxon>Saprospirales</taxon>
        <taxon>Lewinellaceae</taxon>
        <taxon>Neolewinella</taxon>
    </lineage>
</organism>
<evidence type="ECO:0000313" key="1">
    <source>
        <dbReference type="EMBL" id="NJC27698.1"/>
    </source>
</evidence>
<name>A0ABX0XEF6_9BACT</name>
<dbReference type="Proteomes" id="UP000770785">
    <property type="component" value="Unassembled WGS sequence"/>
</dbReference>
<sequence>MYTQNKLTIDFLVVDQAYQASVLQIYKLKELWNRIHDLTGKYPVEVKSPEEMSENNFYFLVNWNREAFWAFKGKLRNTIILNLTLDKLKEVSEETPLGACLLRCVYSGQPMLYVNDAVRIVSENEPITAPKKVR</sequence>
<accession>A0ABX0XEF6</accession>
<protein>
    <submittedName>
        <fullName evidence="1">Uncharacterized protein</fullName>
    </submittedName>
</protein>
<evidence type="ECO:0000313" key="2">
    <source>
        <dbReference type="Proteomes" id="UP000770785"/>
    </source>
</evidence>
<proteinExistence type="predicted"/>
<dbReference type="EMBL" id="JAATJH010000005">
    <property type="protein sequence ID" value="NJC27698.1"/>
    <property type="molecule type" value="Genomic_DNA"/>
</dbReference>
<reference evidence="1 2" key="1">
    <citation type="submission" date="2020-03" db="EMBL/GenBank/DDBJ databases">
        <title>Genomic Encyclopedia of Type Strains, Phase IV (KMG-IV): sequencing the most valuable type-strain genomes for metagenomic binning, comparative biology and taxonomic classification.</title>
        <authorList>
            <person name="Goeker M."/>
        </authorList>
    </citation>
    <scope>NUCLEOTIDE SEQUENCE [LARGE SCALE GENOMIC DNA]</scope>
    <source>
        <strain evidence="1 2">DSM 105096</strain>
    </source>
</reference>
<dbReference type="RefSeq" id="WP_168039020.1">
    <property type="nucleotide sequence ID" value="NZ_JAATJH010000005.1"/>
</dbReference>
<keyword evidence="2" id="KW-1185">Reference proteome</keyword>
<gene>
    <name evidence="1" type="ORF">GGR27_003215</name>
</gene>